<evidence type="ECO:0000313" key="11">
    <source>
        <dbReference type="EMBL" id="MCQ4771598.1"/>
    </source>
</evidence>
<dbReference type="Pfam" id="PF06580">
    <property type="entry name" value="His_kinase"/>
    <property type="match status" value="1"/>
</dbReference>
<dbReference type="EC" id="2.7.13.3" evidence="3"/>
<keyword evidence="7" id="KW-0902">Two-component regulatory system</keyword>
<dbReference type="InterPro" id="IPR003594">
    <property type="entry name" value="HATPase_dom"/>
</dbReference>
<dbReference type="RefSeq" id="WP_256304728.1">
    <property type="nucleotide sequence ID" value="NZ_JANFYS010000037.1"/>
</dbReference>
<feature type="domain" description="Histidine kinase" evidence="9">
    <location>
        <begin position="461"/>
        <end position="563"/>
    </location>
</feature>
<keyword evidence="8" id="KW-1133">Transmembrane helix</keyword>
<keyword evidence="5" id="KW-0808">Transferase</keyword>
<protein>
    <recommendedName>
        <fullName evidence="3">histidine kinase</fullName>
        <ecNumber evidence="3">2.7.13.3</ecNumber>
    </recommendedName>
</protein>
<dbReference type="Pfam" id="PF00672">
    <property type="entry name" value="HAMP"/>
    <property type="match status" value="1"/>
</dbReference>
<evidence type="ECO:0000256" key="5">
    <source>
        <dbReference type="ARBA" id="ARBA00022679"/>
    </source>
</evidence>
<evidence type="ECO:0000256" key="1">
    <source>
        <dbReference type="ARBA" id="ARBA00000085"/>
    </source>
</evidence>
<accession>A0AAW5JVI0</accession>
<dbReference type="SUPFAM" id="SSF158472">
    <property type="entry name" value="HAMP domain-like"/>
    <property type="match status" value="1"/>
</dbReference>
<dbReference type="Proteomes" id="UP001204562">
    <property type="component" value="Unassembled WGS sequence"/>
</dbReference>
<dbReference type="PROSITE" id="PS50885">
    <property type="entry name" value="HAMP"/>
    <property type="match status" value="1"/>
</dbReference>
<evidence type="ECO:0000256" key="2">
    <source>
        <dbReference type="ARBA" id="ARBA00004370"/>
    </source>
</evidence>
<proteinExistence type="predicted"/>
<evidence type="ECO:0000256" key="3">
    <source>
        <dbReference type="ARBA" id="ARBA00012438"/>
    </source>
</evidence>
<dbReference type="EMBL" id="JANFYS010000037">
    <property type="protein sequence ID" value="MCQ4771598.1"/>
    <property type="molecule type" value="Genomic_DNA"/>
</dbReference>
<dbReference type="CDD" id="cd06225">
    <property type="entry name" value="HAMP"/>
    <property type="match status" value="1"/>
</dbReference>
<keyword evidence="6 11" id="KW-0418">Kinase</keyword>
<dbReference type="PANTHER" id="PTHR34220:SF7">
    <property type="entry name" value="SENSOR HISTIDINE KINASE YPDA"/>
    <property type="match status" value="1"/>
</dbReference>
<keyword evidence="8" id="KW-0812">Transmembrane</keyword>
<evidence type="ECO:0000259" key="9">
    <source>
        <dbReference type="PROSITE" id="PS50109"/>
    </source>
</evidence>
<evidence type="ECO:0000256" key="6">
    <source>
        <dbReference type="ARBA" id="ARBA00022777"/>
    </source>
</evidence>
<evidence type="ECO:0000256" key="8">
    <source>
        <dbReference type="SAM" id="Phobius"/>
    </source>
</evidence>
<evidence type="ECO:0000256" key="4">
    <source>
        <dbReference type="ARBA" id="ARBA00022553"/>
    </source>
</evidence>
<dbReference type="InterPro" id="IPR050640">
    <property type="entry name" value="Bact_2-comp_sensor_kinase"/>
</dbReference>
<organism evidence="11 12">
    <name type="scientific">Intestinimonas massiliensis</name>
    <name type="common">ex Afouda et al. 2020</name>
    <dbReference type="NCBI Taxonomy" id="1673721"/>
    <lineage>
        <taxon>Bacteria</taxon>
        <taxon>Bacillati</taxon>
        <taxon>Bacillota</taxon>
        <taxon>Clostridia</taxon>
        <taxon>Eubacteriales</taxon>
        <taxon>Intestinimonas</taxon>
    </lineage>
</organism>
<dbReference type="PRINTS" id="PR00344">
    <property type="entry name" value="BCTRLSENSOR"/>
</dbReference>
<dbReference type="SMART" id="SM00387">
    <property type="entry name" value="HATPase_c"/>
    <property type="match status" value="1"/>
</dbReference>
<reference evidence="11" key="1">
    <citation type="submission" date="2022-06" db="EMBL/GenBank/DDBJ databases">
        <title>Isolation of gut microbiota from human fecal samples.</title>
        <authorList>
            <person name="Pamer E.G."/>
            <person name="Barat B."/>
            <person name="Waligurski E."/>
            <person name="Medina S."/>
            <person name="Paddock L."/>
            <person name="Mostad J."/>
        </authorList>
    </citation>
    <scope>NUCLEOTIDE SEQUENCE</scope>
    <source>
        <strain evidence="11">DFI.9.91</strain>
    </source>
</reference>
<dbReference type="PROSITE" id="PS50109">
    <property type="entry name" value="HIS_KIN"/>
    <property type="match status" value="1"/>
</dbReference>
<dbReference type="SUPFAM" id="SSF55874">
    <property type="entry name" value="ATPase domain of HSP90 chaperone/DNA topoisomerase II/histidine kinase"/>
    <property type="match status" value="1"/>
</dbReference>
<dbReference type="Gene3D" id="3.30.565.10">
    <property type="entry name" value="Histidine kinase-like ATPase, C-terminal domain"/>
    <property type="match status" value="1"/>
</dbReference>
<dbReference type="AlphaFoldDB" id="A0AAW5JVI0"/>
<comment type="caution">
    <text evidence="11">The sequence shown here is derived from an EMBL/GenBank/DDBJ whole genome shotgun (WGS) entry which is preliminary data.</text>
</comment>
<name>A0AAW5JVI0_9FIRM</name>
<dbReference type="GO" id="GO:0000155">
    <property type="term" value="F:phosphorelay sensor kinase activity"/>
    <property type="evidence" value="ECO:0007669"/>
    <property type="project" value="InterPro"/>
</dbReference>
<dbReference type="InterPro" id="IPR010559">
    <property type="entry name" value="Sig_transdc_His_kin_internal"/>
</dbReference>
<feature type="transmembrane region" description="Helical" evidence="8">
    <location>
        <begin position="275"/>
        <end position="298"/>
    </location>
</feature>
<keyword evidence="4" id="KW-0597">Phosphoprotein</keyword>
<gene>
    <name evidence="11" type="ORF">NE579_14215</name>
</gene>
<evidence type="ECO:0000256" key="7">
    <source>
        <dbReference type="ARBA" id="ARBA00023012"/>
    </source>
</evidence>
<evidence type="ECO:0000259" key="10">
    <source>
        <dbReference type="PROSITE" id="PS50885"/>
    </source>
</evidence>
<dbReference type="PANTHER" id="PTHR34220">
    <property type="entry name" value="SENSOR HISTIDINE KINASE YPDA"/>
    <property type="match status" value="1"/>
</dbReference>
<keyword evidence="8" id="KW-0472">Membrane</keyword>
<dbReference type="Pfam" id="PF02518">
    <property type="entry name" value="HATPase_c"/>
    <property type="match status" value="1"/>
</dbReference>
<dbReference type="InterPro" id="IPR003660">
    <property type="entry name" value="HAMP_dom"/>
</dbReference>
<dbReference type="InterPro" id="IPR004358">
    <property type="entry name" value="Sig_transdc_His_kin-like_C"/>
</dbReference>
<comment type="subcellular location">
    <subcellularLocation>
        <location evidence="2">Membrane</location>
    </subcellularLocation>
</comment>
<evidence type="ECO:0000313" key="12">
    <source>
        <dbReference type="Proteomes" id="UP001204562"/>
    </source>
</evidence>
<dbReference type="GO" id="GO:0016020">
    <property type="term" value="C:membrane"/>
    <property type="evidence" value="ECO:0007669"/>
    <property type="project" value="UniProtKB-SubCell"/>
</dbReference>
<dbReference type="InterPro" id="IPR036890">
    <property type="entry name" value="HATPase_C_sf"/>
</dbReference>
<dbReference type="SMART" id="SM00304">
    <property type="entry name" value="HAMP"/>
    <property type="match status" value="1"/>
</dbReference>
<feature type="transmembrane region" description="Helical" evidence="8">
    <location>
        <begin position="13"/>
        <end position="36"/>
    </location>
</feature>
<dbReference type="InterPro" id="IPR005467">
    <property type="entry name" value="His_kinase_dom"/>
</dbReference>
<feature type="domain" description="HAMP" evidence="10">
    <location>
        <begin position="300"/>
        <end position="352"/>
    </location>
</feature>
<comment type="catalytic activity">
    <reaction evidence="1">
        <text>ATP + protein L-histidine = ADP + protein N-phospho-L-histidine.</text>
        <dbReference type="EC" id="2.7.13.3"/>
    </reaction>
</comment>
<dbReference type="Gene3D" id="6.10.340.10">
    <property type="match status" value="1"/>
</dbReference>
<sequence length="569" mass="62310">MRDFLNRSFRTKLLVSFLLIGMVPLLLCTVLMLGIFQSSLHRSVADTAQTQLDALCGDLDGLLDACAQVMDRLRSSGRVRSALDSGHTDMAQDIYSILYDTASPLLNDAAFSLLDAGGSRLYATASLSGGGCLSVDWGLLKAARRSPDIVYRDVDDFGQGGAGSLLQAACAVREGERVVGYVVLDLTQRHFERLFEKRTGSAGGVLVLDAFWDEVYASASLRDAGLAPVLRERLLAGLALDGGGEYSYYVRPGGAGGLCLILQQPKPLAGWVMRLLYLVAGVAILLCLGLCAAVSMGMSRQLFAPIRALNSAMEEVEGGNLDARVEPRGADEMAQLAGRFNRMTRRLEENLEQSLRQQRELNDAQIRMMQAQLNPHFLYNTLDTVKWLGKIHQVPEVATISADLADILRSSITNDEFVPLEQELRLLDRYVEIQRIRFSGTFQLRTQVDDGLLDVLVPKLMLQPLVENAIIHGFEDSDGGEIVVSAREELGRLLITVSDDGRGMSEESLRNFQAQILPGPGRHLGLHNVDAILRLHYGPDNGLRFVPTGGRGTCVRITLPITRREVPSC</sequence>